<comment type="caution">
    <text evidence="1">The sequence shown here is derived from an EMBL/GenBank/DDBJ whole genome shotgun (WGS) entry which is preliminary data.</text>
</comment>
<protein>
    <submittedName>
        <fullName evidence="1">Uncharacterized protein</fullName>
    </submittedName>
</protein>
<dbReference type="Proteomes" id="UP001241377">
    <property type="component" value="Unassembled WGS sequence"/>
</dbReference>
<sequence>MKCVVNEELMLTLRLIQLCTYVAALGHAGATYGTTSRRTDRKRSRSPTSFAQAAAKPATQPLPAYHIPTPDASGQAKEADSLYSVQPKWIRPIELIRSSETVEQVSHGWGGVNYVMDERDMTWLHEFNSREEGTSSVKQELGASGLSNGKEGVNGKSAKSKGKERDKKEDKEGTAALKISDDLFEYIMGMLELWTEKNIPMLHTVSNSLSLSGVSRFNDISVWKQDLAQLPTFDAVEVIFKETPPASFYPAYEVPRSLPSPPLLARMARNIFPYWQQRKEQRGGKSIIPQLNLSWSEENDPYICFRRRDKPVTRKTRNRDLTSSDRMSKVQNELTQAMTLVRMVSERERQKKRSYMAEKDIWQARYHVLDVKRKTGILTCTPEEESLLFPTRNNSNNALAAAAAAVASGTSSRRQKLNNAGDKDDSTRSTAGLTSGMGTAPGFASMQSGLRSGFTAGGIHGNRSRAASPVLEKFPPEQLAGLLAEKVERELKRKREDDRNFEDSTNLSYQPLPVPAAFRHFRCLPSTESLAASQSLTRPKPWDPESLEVSATIDDESMSSTRPNHQICFRLRRGRGGIIRLDRRMPSVAHSQAMDRPRHGDTFMSRMFPVNPLARRRRREGSDDLVLRPDGISVEDEDEEVARHVSERWRYDSVQGAVGVGMGVTDDDQIVVDDYELK</sequence>
<reference evidence="1" key="1">
    <citation type="submission" date="2023-04" db="EMBL/GenBank/DDBJ databases">
        <title>Draft Genome sequencing of Naganishia species isolated from polar environments using Oxford Nanopore Technology.</title>
        <authorList>
            <person name="Leo P."/>
            <person name="Venkateswaran K."/>
        </authorList>
    </citation>
    <scope>NUCLEOTIDE SEQUENCE</scope>
    <source>
        <strain evidence="1">MNA-CCFEE 5261</strain>
    </source>
</reference>
<accession>A0ACC2WPZ0</accession>
<evidence type="ECO:0000313" key="2">
    <source>
        <dbReference type="Proteomes" id="UP001241377"/>
    </source>
</evidence>
<gene>
    <name evidence="1" type="ORF">QFC19_000023</name>
</gene>
<organism evidence="1 2">
    <name type="scientific">Naganishia cerealis</name>
    <dbReference type="NCBI Taxonomy" id="610337"/>
    <lineage>
        <taxon>Eukaryota</taxon>
        <taxon>Fungi</taxon>
        <taxon>Dikarya</taxon>
        <taxon>Basidiomycota</taxon>
        <taxon>Agaricomycotina</taxon>
        <taxon>Tremellomycetes</taxon>
        <taxon>Filobasidiales</taxon>
        <taxon>Filobasidiaceae</taxon>
        <taxon>Naganishia</taxon>
    </lineage>
</organism>
<name>A0ACC2WPZ0_9TREE</name>
<keyword evidence="2" id="KW-1185">Reference proteome</keyword>
<evidence type="ECO:0000313" key="1">
    <source>
        <dbReference type="EMBL" id="KAJ9113830.1"/>
    </source>
</evidence>
<proteinExistence type="predicted"/>
<dbReference type="EMBL" id="JASBWR010000001">
    <property type="protein sequence ID" value="KAJ9113830.1"/>
    <property type="molecule type" value="Genomic_DNA"/>
</dbReference>